<feature type="non-terminal residue" evidence="2">
    <location>
        <position position="47"/>
    </location>
</feature>
<keyword evidence="3" id="KW-1185">Reference proteome</keyword>
<name>U1QK50_9ACTO</name>
<accession>U1QK50</accession>
<evidence type="ECO:0000313" key="2">
    <source>
        <dbReference type="EMBL" id="ERH22536.1"/>
    </source>
</evidence>
<dbReference type="EMBL" id="AWSE01000165">
    <property type="protein sequence ID" value="ERH22536.1"/>
    <property type="molecule type" value="Genomic_DNA"/>
</dbReference>
<evidence type="ECO:0000313" key="3">
    <source>
        <dbReference type="Proteomes" id="UP000016536"/>
    </source>
</evidence>
<dbReference type="AlphaFoldDB" id="U1QK50"/>
<comment type="caution">
    <text evidence="2">The sequence shown here is derived from an EMBL/GenBank/DDBJ whole genome shotgun (WGS) entry which is preliminary data.</text>
</comment>
<protein>
    <submittedName>
        <fullName evidence="2">Uncharacterized protein</fullName>
    </submittedName>
</protein>
<reference evidence="2 3" key="1">
    <citation type="submission" date="2013-08" db="EMBL/GenBank/DDBJ databases">
        <authorList>
            <person name="Weinstock G."/>
            <person name="Sodergren E."/>
            <person name="Wylie T."/>
            <person name="Fulton L."/>
            <person name="Fulton R."/>
            <person name="Fronick C."/>
            <person name="O'Laughlin M."/>
            <person name="Godfrey J."/>
            <person name="Miner T."/>
            <person name="Herter B."/>
            <person name="Appelbaum E."/>
            <person name="Cordes M."/>
            <person name="Lek S."/>
            <person name="Wollam A."/>
            <person name="Pepin K.H."/>
            <person name="Palsikar V.B."/>
            <person name="Mitreva M."/>
            <person name="Wilson R.K."/>
        </authorList>
    </citation>
    <scope>NUCLEOTIDE SEQUENCE [LARGE SCALE GENOMIC DNA]</scope>
    <source>
        <strain evidence="2 3">F0542</strain>
    </source>
</reference>
<dbReference type="Proteomes" id="UP000016536">
    <property type="component" value="Unassembled WGS sequence"/>
</dbReference>
<organism evidence="2 3">
    <name type="scientific">Actinomyces johnsonii F0542</name>
    <dbReference type="NCBI Taxonomy" id="1321818"/>
    <lineage>
        <taxon>Bacteria</taxon>
        <taxon>Bacillati</taxon>
        <taxon>Actinomycetota</taxon>
        <taxon>Actinomycetes</taxon>
        <taxon>Actinomycetales</taxon>
        <taxon>Actinomycetaceae</taxon>
        <taxon>Actinomyces</taxon>
    </lineage>
</organism>
<dbReference type="HOGENOM" id="CLU_3176742_0_0_11"/>
<feature type="region of interest" description="Disordered" evidence="1">
    <location>
        <begin position="1"/>
        <end position="21"/>
    </location>
</feature>
<evidence type="ECO:0000256" key="1">
    <source>
        <dbReference type="SAM" id="MobiDB-lite"/>
    </source>
</evidence>
<proteinExistence type="predicted"/>
<gene>
    <name evidence="2" type="ORF">HMPREF1979_02469</name>
</gene>
<sequence>MSTTPTPAAGSVSASGPRPLTDVVTEVRATDPARIGRVLAQRPRADL</sequence>